<reference evidence="3" key="1">
    <citation type="submission" date="2017-09" db="EMBL/GenBank/DDBJ databases">
        <authorList>
            <person name="Cho G.-S."/>
            <person name="Oguntoyinbo F.A."/>
            <person name="Cnockaert M."/>
            <person name="Kabisch J."/>
            <person name="Neve H."/>
            <person name="Bockelmann W."/>
            <person name="Wenning M."/>
            <person name="Franz C.M."/>
            <person name="Vandamme P."/>
        </authorList>
    </citation>
    <scope>NUCLEOTIDE SEQUENCE [LARGE SCALE GENOMIC DNA]</scope>
    <source>
        <strain evidence="3">MBT G8648</strain>
    </source>
</reference>
<feature type="region of interest" description="Disordered" evidence="1">
    <location>
        <begin position="23"/>
        <end position="42"/>
    </location>
</feature>
<name>A0A2A4HQ34_9GAMM</name>
<evidence type="ECO:0000313" key="2">
    <source>
        <dbReference type="EMBL" id="PCF96499.1"/>
    </source>
</evidence>
<dbReference type="EMBL" id="NWUX01000003">
    <property type="protein sequence ID" value="PCF96499.1"/>
    <property type="molecule type" value="Genomic_DNA"/>
</dbReference>
<dbReference type="AlphaFoldDB" id="A0A2A4HQ34"/>
<protein>
    <submittedName>
        <fullName evidence="2">Uncharacterized protein</fullName>
    </submittedName>
</protein>
<gene>
    <name evidence="2" type="ORF">CPA45_05605</name>
</gene>
<dbReference type="Proteomes" id="UP000218677">
    <property type="component" value="Unassembled WGS sequence"/>
</dbReference>
<keyword evidence="3" id="KW-1185">Reference proteome</keyword>
<feature type="compositionally biased region" description="Basic residues" evidence="1">
    <location>
        <begin position="29"/>
        <end position="38"/>
    </location>
</feature>
<sequence>MATPLAKSIGIDLWQNSLVEPFGRASKGQGKRSGKGSGKKLLDKSFEAEKRGRFHHEVMWALRKNRKTLLGLDCWL</sequence>
<evidence type="ECO:0000256" key="1">
    <source>
        <dbReference type="SAM" id="MobiDB-lite"/>
    </source>
</evidence>
<organism evidence="2 3">
    <name type="scientific">Vreelandella nigrificans</name>
    <dbReference type="NCBI Taxonomy" id="2042704"/>
    <lineage>
        <taxon>Bacteria</taxon>
        <taxon>Pseudomonadati</taxon>
        <taxon>Pseudomonadota</taxon>
        <taxon>Gammaproteobacteria</taxon>
        <taxon>Oceanospirillales</taxon>
        <taxon>Halomonadaceae</taxon>
        <taxon>Vreelandella</taxon>
    </lineage>
</organism>
<proteinExistence type="predicted"/>
<evidence type="ECO:0000313" key="3">
    <source>
        <dbReference type="Proteomes" id="UP000218677"/>
    </source>
</evidence>
<accession>A0A2A4HQ34</accession>
<comment type="caution">
    <text evidence="2">The sequence shown here is derived from an EMBL/GenBank/DDBJ whole genome shotgun (WGS) entry which is preliminary data.</text>
</comment>